<evidence type="ECO:0000313" key="1">
    <source>
        <dbReference type="EMBL" id="JAH57094.1"/>
    </source>
</evidence>
<reference evidence="1" key="1">
    <citation type="submission" date="2014-11" db="EMBL/GenBank/DDBJ databases">
        <authorList>
            <person name="Amaro Gonzalez C."/>
        </authorList>
    </citation>
    <scope>NUCLEOTIDE SEQUENCE</scope>
</reference>
<organism evidence="1">
    <name type="scientific">Anguilla anguilla</name>
    <name type="common">European freshwater eel</name>
    <name type="synonym">Muraena anguilla</name>
    <dbReference type="NCBI Taxonomy" id="7936"/>
    <lineage>
        <taxon>Eukaryota</taxon>
        <taxon>Metazoa</taxon>
        <taxon>Chordata</taxon>
        <taxon>Craniata</taxon>
        <taxon>Vertebrata</taxon>
        <taxon>Euteleostomi</taxon>
        <taxon>Actinopterygii</taxon>
        <taxon>Neopterygii</taxon>
        <taxon>Teleostei</taxon>
        <taxon>Anguilliformes</taxon>
        <taxon>Anguillidae</taxon>
        <taxon>Anguilla</taxon>
    </lineage>
</organism>
<proteinExistence type="predicted"/>
<dbReference type="AlphaFoldDB" id="A0A0E9TTR6"/>
<name>A0A0E9TTR6_ANGAN</name>
<dbReference type="EMBL" id="GBXM01051483">
    <property type="protein sequence ID" value="JAH57094.1"/>
    <property type="molecule type" value="Transcribed_RNA"/>
</dbReference>
<dbReference type="EMBL" id="GBXM01044014">
    <property type="protein sequence ID" value="JAH64563.1"/>
    <property type="molecule type" value="Transcribed_RNA"/>
</dbReference>
<accession>A0A0E9TTR6</accession>
<reference evidence="1" key="2">
    <citation type="journal article" date="2015" name="Fish Shellfish Immunol.">
        <title>Early steps in the European eel (Anguilla anguilla)-Vibrio vulnificus interaction in the gills: Role of the RtxA13 toxin.</title>
        <authorList>
            <person name="Callol A."/>
            <person name="Pajuelo D."/>
            <person name="Ebbesson L."/>
            <person name="Teles M."/>
            <person name="MacKenzie S."/>
            <person name="Amaro C."/>
        </authorList>
    </citation>
    <scope>NUCLEOTIDE SEQUENCE</scope>
</reference>
<sequence>MIFSVTDSSGRSRERIAYIEEPDCYIF</sequence>
<protein>
    <submittedName>
        <fullName evidence="1">Uncharacterized protein</fullName>
    </submittedName>
</protein>